<organism evidence="2 3">
    <name type="scientific">Scleropages formosus</name>
    <name type="common">Asian bonytongue</name>
    <name type="synonym">Osteoglossum formosum</name>
    <dbReference type="NCBI Taxonomy" id="113540"/>
    <lineage>
        <taxon>Eukaryota</taxon>
        <taxon>Metazoa</taxon>
        <taxon>Chordata</taxon>
        <taxon>Craniata</taxon>
        <taxon>Vertebrata</taxon>
        <taxon>Euteleostomi</taxon>
        <taxon>Actinopterygii</taxon>
        <taxon>Neopterygii</taxon>
        <taxon>Teleostei</taxon>
        <taxon>Osteoglossocephala</taxon>
        <taxon>Osteoglossomorpha</taxon>
        <taxon>Osteoglossiformes</taxon>
        <taxon>Osteoglossidae</taxon>
        <taxon>Scleropages</taxon>
    </lineage>
</organism>
<dbReference type="Proteomes" id="UP000694397">
    <property type="component" value="Chromosome 19"/>
</dbReference>
<evidence type="ECO:0000313" key="2">
    <source>
        <dbReference type="Ensembl" id="ENSSFOP00015046751.1"/>
    </source>
</evidence>
<evidence type="ECO:0000256" key="1">
    <source>
        <dbReference type="SAM" id="Coils"/>
    </source>
</evidence>
<reference evidence="2 3" key="1">
    <citation type="submission" date="2019-04" db="EMBL/GenBank/DDBJ databases">
        <authorList>
            <consortium name="Wellcome Sanger Institute Data Sharing"/>
        </authorList>
    </citation>
    <scope>NUCLEOTIDE SEQUENCE [LARGE SCALE GENOMIC DNA]</scope>
</reference>
<accession>A0A8C9TE57</accession>
<evidence type="ECO:0000313" key="3">
    <source>
        <dbReference type="Proteomes" id="UP000694397"/>
    </source>
</evidence>
<dbReference type="PANTHER" id="PTHR31935">
    <property type="entry name" value="COILED-COIL DOMAIN-CONTAINING PROTEIN 13"/>
    <property type="match status" value="1"/>
</dbReference>
<feature type="coiled-coil region" evidence="1">
    <location>
        <begin position="32"/>
        <end position="116"/>
    </location>
</feature>
<dbReference type="GeneTree" id="ENSGT00390000000596"/>
<reference evidence="2" key="3">
    <citation type="submission" date="2025-09" db="UniProtKB">
        <authorList>
            <consortium name="Ensembl"/>
        </authorList>
    </citation>
    <scope>IDENTIFICATION</scope>
</reference>
<dbReference type="GO" id="GO:0034451">
    <property type="term" value="C:centriolar satellite"/>
    <property type="evidence" value="ECO:0007669"/>
    <property type="project" value="TreeGrafter"/>
</dbReference>
<proteinExistence type="predicted"/>
<sequence>MERLILCSPGTDSFAVAGDAAATKIVELAKRNRELTGAVEQERMKVKQATNRIKDLEKEVGALVTNVATFPLWSLKADIPEVKILQEKLSAANFKMTEYRNQIQAVKQEMKIAQKVLSSELGEDVNIQQLLSSPGGWRGRSQQILALQNRGIVVNNTISRTYILLLIFF</sequence>
<dbReference type="InterPro" id="IPR038929">
    <property type="entry name" value="CCDC13"/>
</dbReference>
<name>A0A8C9TE57_SCLFO</name>
<reference evidence="2" key="2">
    <citation type="submission" date="2025-08" db="UniProtKB">
        <authorList>
            <consortium name="Ensembl"/>
        </authorList>
    </citation>
    <scope>IDENTIFICATION</scope>
</reference>
<keyword evidence="1" id="KW-0175">Coiled coil</keyword>
<dbReference type="AlphaFoldDB" id="A0A8C9TE57"/>
<dbReference type="PANTHER" id="PTHR31935:SF1">
    <property type="entry name" value="COILED-COIL DOMAIN-CONTAINING PROTEIN 13"/>
    <property type="match status" value="1"/>
</dbReference>
<dbReference type="Ensembl" id="ENSSFOT00015069193.1">
    <property type="protein sequence ID" value="ENSSFOP00015046751.1"/>
    <property type="gene ID" value="ENSSFOG00015027777.1"/>
</dbReference>
<keyword evidence="3" id="KW-1185">Reference proteome</keyword>
<dbReference type="GO" id="GO:0031122">
    <property type="term" value="P:cytoplasmic microtubule organization"/>
    <property type="evidence" value="ECO:0007669"/>
    <property type="project" value="TreeGrafter"/>
</dbReference>
<dbReference type="OrthoDB" id="10258312at2759"/>
<dbReference type="GO" id="GO:1905515">
    <property type="term" value="P:non-motile cilium assembly"/>
    <property type="evidence" value="ECO:0007669"/>
    <property type="project" value="TreeGrafter"/>
</dbReference>
<protein>
    <submittedName>
        <fullName evidence="2">Uncharacterized protein</fullName>
    </submittedName>
</protein>